<feature type="transmembrane region" description="Helical" evidence="13">
    <location>
        <begin position="254"/>
        <end position="270"/>
    </location>
</feature>
<feature type="transmembrane region" description="Helical" evidence="13">
    <location>
        <begin position="25"/>
        <end position="47"/>
    </location>
</feature>
<feature type="transmembrane region" description="Helical" evidence="13">
    <location>
        <begin position="276"/>
        <end position="294"/>
    </location>
</feature>
<comment type="similarity">
    <text evidence="3">Belongs to the glycosyltransferase 85 family.</text>
</comment>
<evidence type="ECO:0000256" key="4">
    <source>
        <dbReference type="ARBA" id="ARBA00012037"/>
    </source>
</evidence>
<feature type="transmembrane region" description="Helical" evidence="13">
    <location>
        <begin position="349"/>
        <end position="372"/>
    </location>
</feature>
<feature type="transmembrane region" description="Helical" evidence="13">
    <location>
        <begin position="94"/>
        <end position="113"/>
    </location>
</feature>
<evidence type="ECO:0000256" key="2">
    <source>
        <dbReference type="ARBA" id="ARBA00004776"/>
    </source>
</evidence>
<proteinExistence type="inferred from homology"/>
<feature type="transmembrane region" description="Helical" evidence="13">
    <location>
        <begin position="67"/>
        <end position="87"/>
    </location>
</feature>
<evidence type="ECO:0000256" key="11">
    <source>
        <dbReference type="ARBA" id="ARBA00033184"/>
    </source>
</evidence>
<accession>A0ABS5NHU4</accession>
<feature type="transmembrane region" description="Helical" evidence="13">
    <location>
        <begin position="306"/>
        <end position="329"/>
    </location>
</feature>
<evidence type="ECO:0000256" key="8">
    <source>
        <dbReference type="ARBA" id="ARBA00022692"/>
    </source>
</evidence>
<evidence type="ECO:0000256" key="7">
    <source>
        <dbReference type="ARBA" id="ARBA00022679"/>
    </source>
</evidence>
<evidence type="ECO:0000259" key="15">
    <source>
        <dbReference type="Pfam" id="PF12250"/>
    </source>
</evidence>
<feature type="transmembrane region" description="Helical" evidence="13">
    <location>
        <begin position="384"/>
        <end position="404"/>
    </location>
</feature>
<dbReference type="Pfam" id="PF12249">
    <property type="entry name" value="AftA_C"/>
    <property type="match status" value="1"/>
</dbReference>
<comment type="subcellular location">
    <subcellularLocation>
        <location evidence="1">Cell membrane</location>
        <topology evidence="1">Multi-pass membrane protein</topology>
    </subcellularLocation>
</comment>
<name>A0ABS5NHU4_TSUPA</name>
<dbReference type="InterPro" id="IPR020963">
    <property type="entry name" value="ArabinofuranosylTrfase_AftA_N"/>
</dbReference>
<feature type="domain" description="Arabinofuranosyltransferase AftA C-terminal" evidence="14">
    <location>
        <begin position="462"/>
        <end position="633"/>
    </location>
</feature>
<dbReference type="EC" id="2.4.2.46" evidence="4"/>
<dbReference type="Proteomes" id="UP000676853">
    <property type="component" value="Unassembled WGS sequence"/>
</dbReference>
<evidence type="ECO:0000256" key="1">
    <source>
        <dbReference type="ARBA" id="ARBA00004651"/>
    </source>
</evidence>
<keyword evidence="10 13" id="KW-0472">Membrane</keyword>
<evidence type="ECO:0000256" key="3">
    <source>
        <dbReference type="ARBA" id="ARBA00009655"/>
    </source>
</evidence>
<evidence type="ECO:0000313" key="16">
    <source>
        <dbReference type="EMBL" id="MBS4103862.1"/>
    </source>
</evidence>
<evidence type="ECO:0000256" key="13">
    <source>
        <dbReference type="SAM" id="Phobius"/>
    </source>
</evidence>
<reference evidence="16 17" key="1">
    <citation type="submission" date="2021-04" db="EMBL/GenBank/DDBJ databases">
        <title>Whole genome sequence analysis of a thiophenic sulfur metabolizing bacteria.</title>
        <authorList>
            <person name="Akhtar N."/>
            <person name="Akram J."/>
            <person name="Aslam A."/>
        </authorList>
    </citation>
    <scope>NUCLEOTIDE SEQUENCE [LARGE SCALE GENOMIC DNA]</scope>
    <source>
        <strain evidence="16 17">3OW</strain>
    </source>
</reference>
<feature type="transmembrane region" description="Helical" evidence="13">
    <location>
        <begin position="180"/>
        <end position="201"/>
    </location>
</feature>
<gene>
    <name evidence="16" type="ORF">KFZ73_21775</name>
</gene>
<feature type="transmembrane region" description="Helical" evidence="13">
    <location>
        <begin position="230"/>
        <end position="247"/>
    </location>
</feature>
<organism evidence="16 17">
    <name type="scientific">Tsukamurella paurometabola</name>
    <name type="common">Corynebacterium paurometabolum</name>
    <dbReference type="NCBI Taxonomy" id="2061"/>
    <lineage>
        <taxon>Bacteria</taxon>
        <taxon>Bacillati</taxon>
        <taxon>Actinomycetota</taxon>
        <taxon>Actinomycetes</taxon>
        <taxon>Mycobacteriales</taxon>
        <taxon>Tsukamurellaceae</taxon>
        <taxon>Tsukamurella</taxon>
    </lineage>
</organism>
<sequence>MARVTDTRTVDAPEAPTAPSRAGDLALDLAAAAILAAAVGVAGWFAISTVEWPAYSSSNVTRAFSTVFQVVAIVVLAGCAVLLSRAVPAWQARLARLLSFATVAGFVTVTLALPLGGTSLYLGGISVDQQFRTEYLTRFTSSPRLADMTYIDMPPLYSPGWFWLGGRFAKLFGMEGWAAFQPWSIISLAVAAAVALALWLIVVGPARAIAATLATTVAMLLYGSAEPYGAAVAILLPPALILAWTAILRGRRGALVLVGVYLGVAVWFYTLYLGVAAFTIVLMGVVALAARWIRERRIEWRYPARVAAMGVIAIAIGLPAYGPYLWRAYRDGTDSKGSAFHYLPEQGSVLSFPMLHFTLLGALGMIGVVWILVKARSCPSAQALGLGIAGSYLWALLSMAVSPIGTTLLGFRTEPVLHILLAAAGALGAVTMVGALGDGYPRYRDAGVVLGALAAIGVAQTIPAQLAGEIAVAYSDTDGHGERGDRRPAGAESSYKDVDAAILAGTGRPRTDTVVLTADYGFLAIYPYWGFQNLTSNYANPLAHFTARSAAIESWAKLETPDELVKALGETPWRAPDAFVFRRSADGLSLRLAEDVYPNDPNVRRYTVVFPEKLFEDPRFTVTETGPFVVVVRK</sequence>
<evidence type="ECO:0000256" key="6">
    <source>
        <dbReference type="ARBA" id="ARBA00022475"/>
    </source>
</evidence>
<keyword evidence="9 13" id="KW-1133">Transmembrane helix</keyword>
<comment type="pathway">
    <text evidence="2">Cell wall biogenesis; cell wall polysaccharide biosynthesis.</text>
</comment>
<evidence type="ECO:0000256" key="5">
    <source>
        <dbReference type="ARBA" id="ARBA00020482"/>
    </source>
</evidence>
<keyword evidence="6" id="KW-1003">Cell membrane</keyword>
<keyword evidence="17" id="KW-1185">Reference proteome</keyword>
<keyword evidence="7" id="KW-0808">Transferase</keyword>
<dbReference type="Pfam" id="PF12250">
    <property type="entry name" value="AftA_N"/>
    <property type="match status" value="1"/>
</dbReference>
<evidence type="ECO:0000259" key="14">
    <source>
        <dbReference type="Pfam" id="PF12249"/>
    </source>
</evidence>
<keyword evidence="8 13" id="KW-0812">Transmembrane</keyword>
<dbReference type="InterPro" id="IPR020959">
    <property type="entry name" value="ArabinofuranosylTrfase_AftA_C"/>
</dbReference>
<comment type="catalytic activity">
    <reaction evidence="12">
        <text>Adds an alpha-D-arabinofuranosyl group from trans,octacis-decaprenylphospho-beta-D-arabinofuranose at the 5-O-position of the eighth, tenth and twelfth galactofuranose unit of the galactofuranan chain of [beta-D-galactofuranosyl-(1-&gt;5)-beta-D-galactofuranosyl-(1-&gt;6)]14-beta-D-galactofuranosyl-(1-&gt;5)-beta-D-galactofuranosyl-(1-&gt;4)-alpha-L-rhamnopyranosyl-(1-&gt;3)-N-acetyl-alpha-D-glucosaminyl-diphospho-trans,octacis-decaprenol.</text>
        <dbReference type="EC" id="2.4.2.46"/>
    </reaction>
</comment>
<evidence type="ECO:0000313" key="17">
    <source>
        <dbReference type="Proteomes" id="UP000676853"/>
    </source>
</evidence>
<feature type="transmembrane region" description="Helical" evidence="13">
    <location>
        <begin position="416"/>
        <end position="436"/>
    </location>
</feature>
<feature type="transmembrane region" description="Helical" evidence="13">
    <location>
        <begin position="208"/>
        <end position="224"/>
    </location>
</feature>
<evidence type="ECO:0000256" key="9">
    <source>
        <dbReference type="ARBA" id="ARBA00022989"/>
    </source>
</evidence>
<evidence type="ECO:0000256" key="10">
    <source>
        <dbReference type="ARBA" id="ARBA00023136"/>
    </source>
</evidence>
<protein>
    <recommendedName>
        <fullName evidence="5">Galactan 5-O-arabinofuranosyltransferase</fullName>
        <ecNumber evidence="4">2.4.2.46</ecNumber>
    </recommendedName>
    <alternativeName>
        <fullName evidence="11">Arabinofuranosyltransferase AftA</fullName>
    </alternativeName>
</protein>
<feature type="domain" description="Arabinofuranosyltransferase AftA N-terminal" evidence="15">
    <location>
        <begin position="29"/>
        <end position="432"/>
    </location>
</feature>
<evidence type="ECO:0000256" key="12">
    <source>
        <dbReference type="ARBA" id="ARBA00034030"/>
    </source>
</evidence>
<dbReference type="EMBL" id="JAGXOE010000086">
    <property type="protein sequence ID" value="MBS4103862.1"/>
    <property type="molecule type" value="Genomic_DNA"/>
</dbReference>
<comment type="caution">
    <text evidence="16">The sequence shown here is derived from an EMBL/GenBank/DDBJ whole genome shotgun (WGS) entry which is preliminary data.</text>
</comment>